<keyword evidence="3" id="KW-1185">Reference proteome</keyword>
<feature type="transmembrane region" description="Helical" evidence="1">
    <location>
        <begin position="236"/>
        <end position="257"/>
    </location>
</feature>
<feature type="transmembrane region" description="Helical" evidence="1">
    <location>
        <begin position="12"/>
        <end position="35"/>
    </location>
</feature>
<feature type="transmembrane region" description="Helical" evidence="1">
    <location>
        <begin position="157"/>
        <end position="179"/>
    </location>
</feature>
<proteinExistence type="predicted"/>
<dbReference type="Proteomes" id="UP000245412">
    <property type="component" value="Unassembled WGS sequence"/>
</dbReference>
<organism evidence="2 3">
    <name type="scientific">Murimonas intestini</name>
    <dbReference type="NCBI Taxonomy" id="1337051"/>
    <lineage>
        <taxon>Bacteria</taxon>
        <taxon>Bacillati</taxon>
        <taxon>Bacillota</taxon>
        <taxon>Clostridia</taxon>
        <taxon>Lachnospirales</taxon>
        <taxon>Lachnospiraceae</taxon>
        <taxon>Murimonas</taxon>
    </lineage>
</organism>
<sequence length="271" mass="30322">MLGKLLKYEWAATYRLLLMIHGAMIFLALLGRFIFTMFVSAEVPFSLFAGGAYVFIYVLGIVSVSISTTIYLLMRFYKNLFTDEGYLMHTLPVNPGQLIWTKFIIFYIWCFIDVAVLIGCLALFLLTPHSAVIFQNYFSEISAAMVSEFDGSSVKCIAYLSLLIPLSTAVQILMMYFSITLGSLMAKHKVLAAFGSYMAILAGSSTVNMIITTIFWKDYFKVLTDAAMVGNYYTFAGLNATFIPSLITQVILGAVLFKATHYIISKHLNLE</sequence>
<accession>A0AB73T6R7</accession>
<feature type="transmembrane region" description="Helical" evidence="1">
    <location>
        <begin position="47"/>
        <end position="73"/>
    </location>
</feature>
<keyword evidence="1" id="KW-1133">Transmembrane helix</keyword>
<evidence type="ECO:0000313" key="3">
    <source>
        <dbReference type="Proteomes" id="UP000245412"/>
    </source>
</evidence>
<evidence type="ECO:0000256" key="1">
    <source>
        <dbReference type="SAM" id="Phobius"/>
    </source>
</evidence>
<dbReference type="AlphaFoldDB" id="A0AB73T6R7"/>
<dbReference type="RefSeq" id="WP_109625369.1">
    <property type="nucleotide sequence ID" value="NZ_JANKBI010000002.1"/>
</dbReference>
<dbReference type="EMBL" id="QGGY01000003">
    <property type="protein sequence ID" value="PWJ77256.1"/>
    <property type="molecule type" value="Genomic_DNA"/>
</dbReference>
<gene>
    <name evidence="2" type="ORF">C7383_10397</name>
</gene>
<comment type="caution">
    <text evidence="2">The sequence shown here is derived from an EMBL/GenBank/DDBJ whole genome shotgun (WGS) entry which is preliminary data.</text>
</comment>
<reference evidence="2 3" key="1">
    <citation type="submission" date="2018-05" db="EMBL/GenBank/DDBJ databases">
        <authorList>
            <person name="Goeker M."/>
            <person name="Huntemann M."/>
            <person name="Clum A."/>
            <person name="Pillay M."/>
            <person name="Palaniappan K."/>
            <person name="Varghese N."/>
            <person name="Mikhailova N."/>
            <person name="Stamatis D."/>
            <person name="Reddy T."/>
            <person name="Daum C."/>
            <person name="Shapiro N."/>
            <person name="Ivanova N."/>
            <person name="Kyrpides N."/>
            <person name="Woyke T."/>
        </authorList>
    </citation>
    <scope>NUCLEOTIDE SEQUENCE [LARGE SCALE GENOMIC DNA]</scope>
    <source>
        <strain evidence="2 3">DSM 26524</strain>
    </source>
</reference>
<name>A0AB73T6R7_9FIRM</name>
<keyword evidence="1" id="KW-0812">Transmembrane</keyword>
<feature type="transmembrane region" description="Helical" evidence="1">
    <location>
        <begin position="104"/>
        <end position="126"/>
    </location>
</feature>
<evidence type="ECO:0000313" key="2">
    <source>
        <dbReference type="EMBL" id="PWJ77256.1"/>
    </source>
</evidence>
<keyword evidence="1" id="KW-0472">Membrane</keyword>
<protein>
    <recommendedName>
        <fullName evidence="4">ABC transporter permease</fullName>
    </recommendedName>
</protein>
<evidence type="ECO:0008006" key="4">
    <source>
        <dbReference type="Google" id="ProtNLM"/>
    </source>
</evidence>
<feature type="transmembrane region" description="Helical" evidence="1">
    <location>
        <begin position="191"/>
        <end position="216"/>
    </location>
</feature>